<evidence type="ECO:0000256" key="2">
    <source>
        <dbReference type="ARBA" id="ARBA00023295"/>
    </source>
</evidence>
<dbReference type="Pfam" id="PF00704">
    <property type="entry name" value="Glyco_hydro_18"/>
    <property type="match status" value="1"/>
</dbReference>
<keyword evidence="1" id="KW-0378">Hydrolase</keyword>
<dbReference type="SUPFAM" id="SSF51445">
    <property type="entry name" value="(Trans)glycosidases"/>
    <property type="match status" value="1"/>
</dbReference>
<dbReference type="InterPro" id="IPR001223">
    <property type="entry name" value="Glyco_hydro18_cat"/>
</dbReference>
<feature type="compositionally biased region" description="Polar residues" evidence="3">
    <location>
        <begin position="143"/>
        <end position="153"/>
    </location>
</feature>
<dbReference type="Gene3D" id="3.20.20.80">
    <property type="entry name" value="Glycosidases"/>
    <property type="match status" value="1"/>
</dbReference>
<organism evidence="5 6">
    <name type="scientific">Rhynchosporium secalis</name>
    <name type="common">Barley scald fungus</name>
    <dbReference type="NCBI Taxonomy" id="38038"/>
    <lineage>
        <taxon>Eukaryota</taxon>
        <taxon>Fungi</taxon>
        <taxon>Dikarya</taxon>
        <taxon>Ascomycota</taxon>
        <taxon>Pezizomycotina</taxon>
        <taxon>Leotiomycetes</taxon>
        <taxon>Helotiales</taxon>
        <taxon>Ploettnerulaceae</taxon>
        <taxon>Rhynchosporium</taxon>
    </lineage>
</organism>
<evidence type="ECO:0000256" key="3">
    <source>
        <dbReference type="SAM" id="MobiDB-lite"/>
    </source>
</evidence>
<protein>
    <recommendedName>
        <fullName evidence="4">GH18 domain-containing protein</fullName>
    </recommendedName>
</protein>
<dbReference type="InterPro" id="IPR017853">
    <property type="entry name" value="GH"/>
</dbReference>
<dbReference type="PROSITE" id="PS51910">
    <property type="entry name" value="GH18_2"/>
    <property type="match status" value="1"/>
</dbReference>
<accession>A0A1E1LWI3</accession>
<feature type="region of interest" description="Disordered" evidence="3">
    <location>
        <begin position="143"/>
        <end position="170"/>
    </location>
</feature>
<keyword evidence="6" id="KW-1185">Reference proteome</keyword>
<dbReference type="AlphaFoldDB" id="A0A1E1LWI3"/>
<dbReference type="GO" id="GO:0005975">
    <property type="term" value="P:carbohydrate metabolic process"/>
    <property type="evidence" value="ECO:0007669"/>
    <property type="project" value="InterPro"/>
</dbReference>
<evidence type="ECO:0000313" key="6">
    <source>
        <dbReference type="Proteomes" id="UP000177625"/>
    </source>
</evidence>
<dbReference type="Proteomes" id="UP000177625">
    <property type="component" value="Unassembled WGS sequence"/>
</dbReference>
<dbReference type="GO" id="GO:0004568">
    <property type="term" value="F:chitinase activity"/>
    <property type="evidence" value="ECO:0007669"/>
    <property type="project" value="TreeGrafter"/>
</dbReference>
<dbReference type="PANTHER" id="PTHR45708:SF49">
    <property type="entry name" value="ENDOCHITINASE"/>
    <property type="match status" value="1"/>
</dbReference>
<reference evidence="6" key="1">
    <citation type="submission" date="2016-03" db="EMBL/GenBank/DDBJ databases">
        <authorList>
            <person name="Guldener U."/>
        </authorList>
    </citation>
    <scope>NUCLEOTIDE SEQUENCE [LARGE SCALE GENOMIC DNA]</scope>
</reference>
<gene>
    <name evidence="5" type="ORF">RSE6_00936</name>
</gene>
<evidence type="ECO:0000259" key="4">
    <source>
        <dbReference type="PROSITE" id="PS51910"/>
    </source>
</evidence>
<evidence type="ECO:0000313" key="5">
    <source>
        <dbReference type="EMBL" id="CZT41218.1"/>
    </source>
</evidence>
<name>A0A1E1LWI3_RHYSE</name>
<feature type="domain" description="GH18" evidence="4">
    <location>
        <begin position="336"/>
        <end position="640"/>
    </location>
</feature>
<sequence>MLYNWRLVLSALSFSGLIGHGQFVSGFWIPFRHTAVAKRDVDTAALDLSNLGIVKQQSTTIIVPKSELRNLLLQIRLLELQLIDILLNDGIDTGSGSTSDIAAPTFLTGVISSTITTSVPLASLSSAISSVLSQMTPRSYSLTTTKTCSTPSASPADPTEASLASGTGVASGTRTIRVTRTTTATTITITTAPGFEATTNVAAPSTAAAPISDLADTTNVADINTTTTLPVTLSTGLPKSLLTRDTLSSPPELPASAPTFVETTTSEVTSETKIPTSALTFVETTTSEVTSERAIPTSETSLTGGGFIEVTNTVSLAAPAPTSPSTGYIFNAASESNIAVYFGQTAITGTTSLEAQCADPNIDIVILAFVISQRIGGIYPAINFGAACGGQTPEMVAQAPGLLSCPELAGNVSSCQNNYGKKVMLSIGGATSQISFTGEDQARTFGDVLWDLFGPPGNVDVGLRPFGNVEVDGFDIDKEDRLPSYFGILATTLRSHFTSSTAKNYYIASAPQCPYPDASTPLDVLLLSDFVWVQFYNNPPCEIGSSGFAASVDQWSSALEASTLATKPRLYIGAPAFPEAGQSAYAKIGNAEGMKSIATEVKDMNVPNLGGIMFWDGPMGQANIGGGMDIIGWAKEGLES</sequence>
<dbReference type="PANTHER" id="PTHR45708">
    <property type="entry name" value="ENDOCHITINASE"/>
    <property type="match status" value="1"/>
</dbReference>
<evidence type="ECO:0000256" key="1">
    <source>
        <dbReference type="ARBA" id="ARBA00022801"/>
    </source>
</evidence>
<dbReference type="EMBL" id="FJVC01000029">
    <property type="protein sequence ID" value="CZT41218.1"/>
    <property type="molecule type" value="Genomic_DNA"/>
</dbReference>
<dbReference type="InterPro" id="IPR050542">
    <property type="entry name" value="Glycosyl_Hydrlase18_Chitinase"/>
</dbReference>
<keyword evidence="2" id="KW-0326">Glycosidase</keyword>
<dbReference type="GO" id="GO:0005576">
    <property type="term" value="C:extracellular region"/>
    <property type="evidence" value="ECO:0007669"/>
    <property type="project" value="TreeGrafter"/>
</dbReference>
<proteinExistence type="predicted"/>